<evidence type="ECO:0000313" key="2">
    <source>
        <dbReference type="Proteomes" id="UP000061010"/>
    </source>
</evidence>
<dbReference type="RefSeq" id="WP_162486390.1">
    <property type="nucleotide sequence ID" value="NZ_JBMPNL010000008.1"/>
</dbReference>
<reference evidence="1 2" key="1">
    <citation type="journal article" date="2015" name="Genome Announc.">
        <title>Complete Genome Sequencing of Stenotrophomonas acidaminiphila ZAC14D2_NAIMI4_2, a Multidrug-Resistant Strain Isolated from Sediments of a Polluted River in Mexico, Uncovers New Antibiotic Resistance Genes and a Novel Class-II Lasso Peptide Biosynthesis Gene Cluster.</title>
        <authorList>
            <person name="Vinuesa P."/>
            <person name="Ochoa-Sanchez L.E."/>
        </authorList>
    </citation>
    <scope>NUCLEOTIDE SEQUENCE [LARGE SCALE GENOMIC DNA]</scope>
    <source>
        <strain evidence="1 2">ZAC14D2_NAIMI4_2</strain>
    </source>
</reference>
<dbReference type="Proteomes" id="UP000061010">
    <property type="component" value="Chromosome"/>
</dbReference>
<sequence>MALLACADAQAAQAPAYDRPGIGFSASTVGKGVLAWEQGLPDGSRDRSGGVTTTAWTADTLLRLGLAPTVELQLGADTWSGQRIRGAGLRERAEGSGDGSVALKWAPALASDTLTVAFRLGTTLPWGRAPLGGDGHVRDAGVTVAWALPADTSLALYADRQWGAEGSGWLFSPSYGFPLGEDVAAYVEAGYGEDARHMRAAGAGLAWMATPWLQLDVSFLRGLDAATADWQGGVGLALYFD</sequence>
<dbReference type="Pfam" id="PF13557">
    <property type="entry name" value="Phenol_MetA_deg"/>
    <property type="match status" value="1"/>
</dbReference>
<dbReference type="InterPro" id="IPR025737">
    <property type="entry name" value="FApF"/>
</dbReference>
<dbReference type="PATRIC" id="fig|128780.6.peg.1342"/>
<proteinExistence type="predicted"/>
<dbReference type="AlphaFoldDB" id="A0A0S1AY20"/>
<gene>
    <name evidence="1" type="ORF">AOT14_13300</name>
</gene>
<dbReference type="KEGG" id="sacz:AOT14_13300"/>
<protein>
    <submittedName>
        <fullName evidence="1">Signal peptide protein</fullName>
    </submittedName>
</protein>
<evidence type="ECO:0000313" key="1">
    <source>
        <dbReference type="EMBL" id="ALJ27733.1"/>
    </source>
</evidence>
<accession>A0A0S1AY20</accession>
<dbReference type="EMBL" id="CP012900">
    <property type="protein sequence ID" value="ALJ27733.1"/>
    <property type="molecule type" value="Genomic_DNA"/>
</dbReference>
<organism evidence="1 2">
    <name type="scientific">Stenotrophomonas acidaminiphila</name>
    <dbReference type="NCBI Taxonomy" id="128780"/>
    <lineage>
        <taxon>Bacteria</taxon>
        <taxon>Pseudomonadati</taxon>
        <taxon>Pseudomonadota</taxon>
        <taxon>Gammaproteobacteria</taxon>
        <taxon>Lysobacterales</taxon>
        <taxon>Lysobacteraceae</taxon>
        <taxon>Stenotrophomonas</taxon>
    </lineage>
</organism>
<keyword evidence="2" id="KW-1185">Reference proteome</keyword>
<name>A0A0S1AY20_9GAMM</name>